<sequence>MKMIRLEDTMKHLQLTVRDDGYEMHSPAGSACYDAWGVRTTVNGIPEYFPVTLNLRDERDKPEKDKEELKVEPWQPLIRDGVISDGAITTSTLQVKLELDTSDFDEQASEFLEKKVLGIIKKELKPGGLLWWQ</sequence>
<keyword evidence="2" id="KW-1185">Reference proteome</keyword>
<dbReference type="OrthoDB" id="6871774at2"/>
<protein>
    <submittedName>
        <fullName evidence="1">Uncharacterized protein</fullName>
    </submittedName>
</protein>
<dbReference type="STRING" id="371042.NG99_26245"/>
<evidence type="ECO:0000313" key="2">
    <source>
        <dbReference type="Proteomes" id="UP000030351"/>
    </source>
</evidence>
<name>A0A0A3YHZ4_9GAMM</name>
<dbReference type="AlphaFoldDB" id="A0A0A3YHZ4"/>
<organism evidence="1 2">
    <name type="scientific">Erwinia typographi</name>
    <dbReference type="NCBI Taxonomy" id="371042"/>
    <lineage>
        <taxon>Bacteria</taxon>
        <taxon>Pseudomonadati</taxon>
        <taxon>Pseudomonadota</taxon>
        <taxon>Gammaproteobacteria</taxon>
        <taxon>Enterobacterales</taxon>
        <taxon>Erwiniaceae</taxon>
        <taxon>Erwinia</taxon>
    </lineage>
</organism>
<dbReference type="EMBL" id="JRUQ01000105">
    <property type="protein sequence ID" value="KGT86265.1"/>
    <property type="molecule type" value="Genomic_DNA"/>
</dbReference>
<dbReference type="eggNOG" id="ENOG502ZIK2">
    <property type="taxonomic scope" value="Bacteria"/>
</dbReference>
<gene>
    <name evidence="1" type="ORF">NG99_26245</name>
</gene>
<evidence type="ECO:0000313" key="1">
    <source>
        <dbReference type="EMBL" id="KGT86265.1"/>
    </source>
</evidence>
<proteinExistence type="predicted"/>
<accession>A0A0A3YHZ4</accession>
<dbReference type="Proteomes" id="UP000030351">
    <property type="component" value="Unassembled WGS sequence"/>
</dbReference>
<reference evidence="1 2" key="1">
    <citation type="submission" date="2014-10" db="EMBL/GenBank/DDBJ databases">
        <title>Genome sequence of Erwinia typographi M043b.</title>
        <authorList>
            <person name="Chan K.-G."/>
            <person name="Tan W.-S."/>
        </authorList>
    </citation>
    <scope>NUCLEOTIDE SEQUENCE [LARGE SCALE GENOMIC DNA]</scope>
    <source>
        <strain evidence="1 2">M043b</strain>
    </source>
</reference>
<dbReference type="RefSeq" id="WP_034899585.1">
    <property type="nucleotide sequence ID" value="NZ_JRUQ01000105.1"/>
</dbReference>
<comment type="caution">
    <text evidence="1">The sequence shown here is derived from an EMBL/GenBank/DDBJ whole genome shotgun (WGS) entry which is preliminary data.</text>
</comment>